<keyword evidence="6" id="KW-1185">Reference proteome</keyword>
<sequence>MSEQRSVMLGEVSSIQSGVGFPTRLQGRTRGRYPFAKVGDISRLVRQGRVELGRADNYVDESDLTSLRARPLPVGAVVFAKIGEAIRQNFRAITGVECLVDNNVMGVVPKADVLDPKYLYHFLRSVDLYPLATSTTVPSIRKSTLERIPVPLPPLARQRRIAEVLDRADELRVKRRESTTQLDELTSAIFLELFGPPDTNPRGWPMTRLADVLTAPLRNGISPATRGETEGQVLTLSSITGRRFEPTARKTAKFLAPHSPAQVVHPSDFLMCRGNGNLGLVGRGFFPSTAMPDTAFPDTIIAARVDTGLVRPAFLEHVWQSPAVRRQIESTAHTTNGTYKVNQKGLGGIAFFSPPLELQDRFTARIAAVDALRAGQSAGLAELDALFASLQNQAFRGSP</sequence>
<dbReference type="GO" id="GO:0004519">
    <property type="term" value="F:endonuclease activity"/>
    <property type="evidence" value="ECO:0007669"/>
    <property type="project" value="UniProtKB-KW"/>
</dbReference>
<protein>
    <submittedName>
        <fullName evidence="5">Restriction endonuclease subunit S</fullName>
    </submittedName>
</protein>
<keyword evidence="3" id="KW-0238">DNA-binding</keyword>
<keyword evidence="5" id="KW-0378">Hydrolase</keyword>
<evidence type="ECO:0000313" key="5">
    <source>
        <dbReference type="EMBL" id="MBM7083032.1"/>
    </source>
</evidence>
<dbReference type="PANTHER" id="PTHR30408">
    <property type="entry name" value="TYPE-1 RESTRICTION ENZYME ECOKI SPECIFICITY PROTEIN"/>
    <property type="match status" value="1"/>
</dbReference>
<reference evidence="5 6" key="1">
    <citation type="submission" date="2021-02" db="EMBL/GenBank/DDBJ databases">
        <authorList>
            <person name="Lee D.-H."/>
        </authorList>
    </citation>
    <scope>NUCLEOTIDE SEQUENCE [LARGE SCALE GENOMIC DNA]</scope>
    <source>
        <strain evidence="5 6">MMS20-R2-29</strain>
    </source>
</reference>
<dbReference type="InterPro" id="IPR000055">
    <property type="entry name" value="Restrct_endonuc_typeI_TRD"/>
</dbReference>
<evidence type="ECO:0000259" key="4">
    <source>
        <dbReference type="Pfam" id="PF01420"/>
    </source>
</evidence>
<gene>
    <name evidence="5" type="ORF">JQN84_10915</name>
</gene>
<feature type="domain" description="Type I restriction modification DNA specificity" evidence="4">
    <location>
        <begin position="6"/>
        <end position="170"/>
    </location>
</feature>
<keyword evidence="2" id="KW-0680">Restriction system</keyword>
<dbReference type="InterPro" id="IPR044946">
    <property type="entry name" value="Restrct_endonuc_typeI_TRD_sf"/>
</dbReference>
<evidence type="ECO:0000256" key="2">
    <source>
        <dbReference type="ARBA" id="ARBA00022747"/>
    </source>
</evidence>
<dbReference type="Proteomes" id="UP000809587">
    <property type="component" value="Unassembled WGS sequence"/>
</dbReference>
<comment type="similarity">
    <text evidence="1">Belongs to the type-I restriction system S methylase family.</text>
</comment>
<name>A0ABS2J8Z9_9ACTN</name>
<evidence type="ECO:0000313" key="6">
    <source>
        <dbReference type="Proteomes" id="UP000809587"/>
    </source>
</evidence>
<dbReference type="SUPFAM" id="SSF116734">
    <property type="entry name" value="DNA methylase specificity domain"/>
    <property type="match status" value="2"/>
</dbReference>
<dbReference type="InterPro" id="IPR052021">
    <property type="entry name" value="Type-I_RS_S_subunit"/>
</dbReference>
<dbReference type="Gene3D" id="3.90.220.20">
    <property type="entry name" value="DNA methylase specificity domains"/>
    <property type="match status" value="2"/>
</dbReference>
<keyword evidence="5" id="KW-0540">Nuclease</keyword>
<dbReference type="CDD" id="cd17250">
    <property type="entry name" value="RMtype1_S_Eco4255II_TRD2-CR2_like"/>
    <property type="match status" value="1"/>
</dbReference>
<dbReference type="RefSeq" id="WP_204958283.1">
    <property type="nucleotide sequence ID" value="NZ_JAFEUO010000003.1"/>
</dbReference>
<dbReference type="PANTHER" id="PTHR30408:SF12">
    <property type="entry name" value="TYPE I RESTRICTION ENZYME MJAVIII SPECIFICITY SUBUNIT"/>
    <property type="match status" value="1"/>
</dbReference>
<evidence type="ECO:0000256" key="1">
    <source>
        <dbReference type="ARBA" id="ARBA00010923"/>
    </source>
</evidence>
<keyword evidence="5" id="KW-0255">Endonuclease</keyword>
<accession>A0ABS2J8Z9</accession>
<organism evidence="5 6">
    <name type="scientific">Micromonospora humidisoli</name>
    <dbReference type="NCBI Taxonomy" id="2807622"/>
    <lineage>
        <taxon>Bacteria</taxon>
        <taxon>Bacillati</taxon>
        <taxon>Actinomycetota</taxon>
        <taxon>Actinomycetes</taxon>
        <taxon>Micromonosporales</taxon>
        <taxon>Micromonosporaceae</taxon>
        <taxon>Micromonospora</taxon>
    </lineage>
</organism>
<comment type="caution">
    <text evidence="5">The sequence shown here is derived from an EMBL/GenBank/DDBJ whole genome shotgun (WGS) entry which is preliminary data.</text>
</comment>
<dbReference type="Pfam" id="PF01420">
    <property type="entry name" value="Methylase_S"/>
    <property type="match status" value="1"/>
</dbReference>
<dbReference type="EMBL" id="JAFEUO010000003">
    <property type="protein sequence ID" value="MBM7083032.1"/>
    <property type="molecule type" value="Genomic_DNA"/>
</dbReference>
<proteinExistence type="inferred from homology"/>
<evidence type="ECO:0000256" key="3">
    <source>
        <dbReference type="ARBA" id="ARBA00023125"/>
    </source>
</evidence>